<dbReference type="GO" id="GO:0005524">
    <property type="term" value="F:ATP binding"/>
    <property type="evidence" value="ECO:0007669"/>
    <property type="project" value="UniProtKB-UniRule"/>
</dbReference>
<evidence type="ECO:0000259" key="7">
    <source>
        <dbReference type="PROSITE" id="PS51198"/>
    </source>
</evidence>
<dbReference type="GO" id="GO:0003677">
    <property type="term" value="F:DNA binding"/>
    <property type="evidence" value="ECO:0007669"/>
    <property type="project" value="InterPro"/>
</dbReference>
<feature type="domain" description="UvrD-like helicase ATP-binding" evidence="7">
    <location>
        <begin position="5"/>
        <end position="292"/>
    </location>
</feature>
<dbReference type="GO" id="GO:0000725">
    <property type="term" value="P:recombinational repair"/>
    <property type="evidence" value="ECO:0007669"/>
    <property type="project" value="TreeGrafter"/>
</dbReference>
<name>A0A7D5YAK1_9ACTN</name>
<dbReference type="PANTHER" id="PTHR11070">
    <property type="entry name" value="UVRD / RECB / PCRA DNA HELICASE FAMILY MEMBER"/>
    <property type="match status" value="1"/>
</dbReference>
<evidence type="ECO:0000256" key="1">
    <source>
        <dbReference type="ARBA" id="ARBA00022741"/>
    </source>
</evidence>
<protein>
    <submittedName>
        <fullName evidence="8">ATP-dependent helicase</fullName>
    </submittedName>
</protein>
<dbReference type="InterPro" id="IPR027785">
    <property type="entry name" value="UvrD-like_helicase_C"/>
</dbReference>
<keyword evidence="2 5" id="KW-0378">Hydrolase</keyword>
<dbReference type="GO" id="GO:0005829">
    <property type="term" value="C:cytosol"/>
    <property type="evidence" value="ECO:0007669"/>
    <property type="project" value="TreeGrafter"/>
</dbReference>
<dbReference type="InterPro" id="IPR014016">
    <property type="entry name" value="UvrD-like_ATP-bd"/>
</dbReference>
<gene>
    <name evidence="8" type="ORF">HZU44_04945</name>
</gene>
<reference evidence="8" key="1">
    <citation type="submission" date="2020-08" db="EMBL/GenBank/DDBJ databases">
        <title>A bifunctional nitrone conjugated secondary metabolite targeting the ribosome.</title>
        <authorList>
            <person name="Limbrick E.M."/>
            <person name="Graf M."/>
            <person name="Derewacz D.K."/>
            <person name="Nguyen F."/>
            <person name="Spraggins J.M."/>
            <person name="Wieland M."/>
            <person name="Ynigez-Gutierrez A.E."/>
            <person name="Reisman B.J."/>
            <person name="Zinshteyn B."/>
            <person name="McCulloch K."/>
            <person name="Iverson T.M."/>
            <person name="Green R."/>
            <person name="Wilson D.N."/>
            <person name="Bachmann B.O."/>
        </authorList>
    </citation>
    <scope>NUCLEOTIDE SEQUENCE</scope>
    <source>
        <strain evidence="8">Africana</strain>
    </source>
</reference>
<dbReference type="InterPro" id="IPR027417">
    <property type="entry name" value="P-loop_NTPase"/>
</dbReference>
<dbReference type="GO" id="GO:0033202">
    <property type="term" value="C:DNA helicase complex"/>
    <property type="evidence" value="ECO:0007669"/>
    <property type="project" value="TreeGrafter"/>
</dbReference>
<dbReference type="InterPro" id="IPR000212">
    <property type="entry name" value="DNA_helicase_UvrD/REP"/>
</dbReference>
<dbReference type="SUPFAM" id="SSF52540">
    <property type="entry name" value="P-loop containing nucleoside triphosphate hydrolases"/>
    <property type="match status" value="1"/>
</dbReference>
<dbReference type="PANTHER" id="PTHR11070:SF30">
    <property type="entry name" value="F-BOX DNA HELICASE 1"/>
    <property type="match status" value="1"/>
</dbReference>
<accession>A0A7D5YAK1</accession>
<dbReference type="Gene3D" id="3.40.50.300">
    <property type="entry name" value="P-loop containing nucleotide triphosphate hydrolases"/>
    <property type="match status" value="2"/>
</dbReference>
<keyword evidence="3 5" id="KW-0347">Helicase</keyword>
<evidence type="ECO:0000313" key="8">
    <source>
        <dbReference type="EMBL" id="QLJ99480.1"/>
    </source>
</evidence>
<dbReference type="EMBL" id="CP058905">
    <property type="protein sequence ID" value="QLJ99480.1"/>
    <property type="molecule type" value="Genomic_DNA"/>
</dbReference>
<dbReference type="Pfam" id="PF13538">
    <property type="entry name" value="UvrD_C_2"/>
    <property type="match status" value="1"/>
</dbReference>
<dbReference type="PROSITE" id="PS51198">
    <property type="entry name" value="UVRD_HELICASE_ATP_BIND"/>
    <property type="match status" value="1"/>
</dbReference>
<dbReference type="Pfam" id="PF00580">
    <property type="entry name" value="UvrD-helicase"/>
    <property type="match status" value="1"/>
</dbReference>
<keyword evidence="1 5" id="KW-0547">Nucleotide-binding</keyword>
<dbReference type="GO" id="GO:0043138">
    <property type="term" value="F:3'-5' DNA helicase activity"/>
    <property type="evidence" value="ECO:0007669"/>
    <property type="project" value="TreeGrafter"/>
</dbReference>
<sequence>MDVKPTEEQLAARDTFLAGRELALVAGAGTGKTSTLVLMAGVTRKRGLYVAFNKAIADEARQRFGANVDCRTAHSLAHRAVGRNYQERLNRSARIPSKETARLLGIHQNLWVSSRPITCGHQARLVMGMIRRFCYSTDRQLMARHLERVNGLDPAAQDHVARVLLPYACRAWDDIRSTDGKLRFEHDHYLKMWALTEPTLAADFVLLDEAQDTNPVLEEVFLAQNAQRVCVGDPAQQIYAWRNARDVMTGFPADHLYLTKSFRFGPRIARMANRWLRHAESDLQLTGNSATDSRVGSAAEIDAVLCRGNADAMQEVLGFLERGVPVALTGGGGALRTIAQAAQALKSGRRTTHPELFLFTSWADVQEYAENDTAGQDLKAIVTLVDTYGPDVIIDAVDRLADERTAKVTVSTAHKAKGREWSRVRIGDGFAAPSVDDDGNPRPLRASEARLIYVAVTRARHHLDPAGITWIDDYEKATEAAGDGTVAGQPMIELSLTRQLRYPNSPMSQFVTQHLPNSTAVVQDYLRRICDLPRPVQPLDVKYPDWSALGHAIDFRLRLCLGSPFGAPVNIGVDAVGSGLPLRGAPAPPVRDALHRAGRDLISMVDAYLHGDDDLDGEILGRLCFVAAYYEDIYRTGEIRRYSMLTGATPATTLDDLLTAVPDYAIEDINRQLAIAEEPYGPFLELPASARICGPTFLGSQDIGGADADFILDGLLLDCKATIQPRRLGRDEIYQLASYLLLDYDDRYGIDRIGLYLSRQGALVTWSVPDFLRRLGATGPVGDLRRRLREHLHRRSGDRLATSPQPDARAGSLASVMEPGARF</sequence>
<evidence type="ECO:0000256" key="3">
    <source>
        <dbReference type="ARBA" id="ARBA00022806"/>
    </source>
</evidence>
<evidence type="ECO:0000256" key="5">
    <source>
        <dbReference type="PROSITE-ProRule" id="PRU00560"/>
    </source>
</evidence>
<dbReference type="GO" id="GO:0016787">
    <property type="term" value="F:hydrolase activity"/>
    <property type="evidence" value="ECO:0007669"/>
    <property type="project" value="UniProtKB-UniRule"/>
</dbReference>
<organism evidence="8">
    <name type="scientific">Micromonospora carbonacea</name>
    <dbReference type="NCBI Taxonomy" id="47853"/>
    <lineage>
        <taxon>Bacteria</taxon>
        <taxon>Bacillati</taxon>
        <taxon>Actinomycetota</taxon>
        <taxon>Actinomycetes</taxon>
        <taxon>Micromonosporales</taxon>
        <taxon>Micromonosporaceae</taxon>
        <taxon>Micromonospora</taxon>
    </lineage>
</organism>
<feature type="binding site" evidence="5">
    <location>
        <begin position="26"/>
        <end position="33"/>
    </location>
    <ligand>
        <name>ATP</name>
        <dbReference type="ChEBI" id="CHEBI:30616"/>
    </ligand>
</feature>
<keyword evidence="4 5" id="KW-0067">ATP-binding</keyword>
<dbReference type="AlphaFoldDB" id="A0A7D5YAK1"/>
<feature type="region of interest" description="Disordered" evidence="6">
    <location>
        <begin position="795"/>
        <end position="823"/>
    </location>
</feature>
<evidence type="ECO:0000256" key="4">
    <source>
        <dbReference type="ARBA" id="ARBA00022840"/>
    </source>
</evidence>
<evidence type="ECO:0000256" key="2">
    <source>
        <dbReference type="ARBA" id="ARBA00022801"/>
    </source>
</evidence>
<evidence type="ECO:0000256" key="6">
    <source>
        <dbReference type="SAM" id="MobiDB-lite"/>
    </source>
</evidence>
<proteinExistence type="predicted"/>